<dbReference type="Proteomes" id="UP000031130">
    <property type="component" value="Chromosome"/>
</dbReference>
<proteinExistence type="predicted"/>
<dbReference type="RefSeq" id="WP_039625719.1">
    <property type="nucleotide sequence ID" value="NZ_CP007775.1"/>
</dbReference>
<sequence length="59" mass="7126">MSNIEFLTPKQVEQMYGLNPLQQFRARSNGMPHYKIDVKTIRYKKTELDHWFKSKKVII</sequence>
<dbReference type="HOGENOM" id="CLU_2951608_0_0_7"/>
<gene>
    <name evidence="1" type="ORF">UPTC3659_0636</name>
</gene>
<reference evidence="1 2" key="1">
    <citation type="journal article" date="2014" name="Genome Biol. Evol.">
        <title>Comparative Genomics of the Campylobacter lari Group.</title>
        <authorList>
            <person name="Miller W.G."/>
            <person name="Yee E."/>
            <person name="Chapman M.H."/>
            <person name="Smith T.P."/>
            <person name="Bono J.L."/>
            <person name="Huynh S."/>
            <person name="Parker C.T."/>
            <person name="Vandamme P."/>
            <person name="Luong K."/>
            <person name="Korlach J."/>
        </authorList>
    </citation>
    <scope>NUCLEOTIDE SEQUENCE [LARGE SCALE GENOMIC DNA]</scope>
    <source>
        <strain evidence="2">RM3659</strain>
    </source>
</reference>
<accession>A0A0A8HUT5</accession>
<dbReference type="AlphaFoldDB" id="A0A0A8HUT5"/>
<evidence type="ECO:0000313" key="2">
    <source>
        <dbReference type="Proteomes" id="UP000031130"/>
    </source>
</evidence>
<dbReference type="OrthoDB" id="5356483at2"/>
<dbReference type="EMBL" id="CP007775">
    <property type="protein sequence ID" value="AJD01488.1"/>
    <property type="molecule type" value="Genomic_DNA"/>
</dbReference>
<evidence type="ECO:0008006" key="3">
    <source>
        <dbReference type="Google" id="ProtNLM"/>
    </source>
</evidence>
<organism evidence="1 2">
    <name type="scientific">Campylobacter lari NCTC 11845</name>
    <dbReference type="NCBI Taxonomy" id="1388749"/>
    <lineage>
        <taxon>Bacteria</taxon>
        <taxon>Pseudomonadati</taxon>
        <taxon>Campylobacterota</taxon>
        <taxon>Epsilonproteobacteria</taxon>
        <taxon>Campylobacterales</taxon>
        <taxon>Campylobacteraceae</taxon>
        <taxon>Campylobacter</taxon>
    </lineage>
</organism>
<dbReference type="KEGG" id="cln:UPTC3659_0636"/>
<name>A0A0A8HUT5_CAMLA</name>
<evidence type="ECO:0000313" key="1">
    <source>
        <dbReference type="EMBL" id="AJD01488.1"/>
    </source>
</evidence>
<protein>
    <recommendedName>
        <fullName evidence="3">Helix-turn-helix domain-containing protein</fullName>
    </recommendedName>
</protein>